<dbReference type="Proteomes" id="UP001141552">
    <property type="component" value="Unassembled WGS sequence"/>
</dbReference>
<proteinExistence type="predicted"/>
<keyword evidence="1 3" id="KW-0853">WD repeat</keyword>
<evidence type="ECO:0008006" key="6">
    <source>
        <dbReference type="Google" id="ProtNLM"/>
    </source>
</evidence>
<dbReference type="PROSITE" id="PS50082">
    <property type="entry name" value="WD_REPEATS_2"/>
    <property type="match status" value="1"/>
</dbReference>
<sequence length="93" mass="10040">MLFAAAQDGAILVWRGSTGTPNPFQLAATLKGHTGAVICLAVKDNRLFSGSMDSTIAVWDLDTLQCISTLRGHNEGVMSLVFWQHYLLSSSLD</sequence>
<dbReference type="PROSITE" id="PS00678">
    <property type="entry name" value="WD_REPEATS_1"/>
    <property type="match status" value="1"/>
</dbReference>
<dbReference type="OrthoDB" id="59941at2759"/>
<feature type="repeat" description="WD" evidence="3">
    <location>
        <begin position="30"/>
        <end position="69"/>
    </location>
</feature>
<dbReference type="PROSITE" id="PS50294">
    <property type="entry name" value="WD_REPEATS_REGION"/>
    <property type="match status" value="1"/>
</dbReference>
<accession>A0A9Q0J6A0</accession>
<keyword evidence="5" id="KW-1185">Reference proteome</keyword>
<reference evidence="4" key="1">
    <citation type="submission" date="2022-02" db="EMBL/GenBank/DDBJ databases">
        <authorList>
            <person name="Henning P.M."/>
            <person name="McCubbin A.G."/>
            <person name="Shore J.S."/>
        </authorList>
    </citation>
    <scope>NUCLEOTIDE SEQUENCE</scope>
    <source>
        <strain evidence="4">F60SS</strain>
        <tissue evidence="4">Leaves</tissue>
    </source>
</reference>
<dbReference type="SMART" id="SM00320">
    <property type="entry name" value="WD40"/>
    <property type="match status" value="2"/>
</dbReference>
<dbReference type="InterPro" id="IPR044715">
    <property type="entry name" value="WDR86-like"/>
</dbReference>
<dbReference type="EMBL" id="JAKUCV010005774">
    <property type="protein sequence ID" value="KAJ4829934.1"/>
    <property type="molecule type" value="Genomic_DNA"/>
</dbReference>
<dbReference type="AlphaFoldDB" id="A0A9Q0J6A0"/>
<evidence type="ECO:0000313" key="4">
    <source>
        <dbReference type="EMBL" id="KAJ4829934.1"/>
    </source>
</evidence>
<name>A0A9Q0J6A0_9ROSI</name>
<comment type="caution">
    <text evidence="4">The sequence shown here is derived from an EMBL/GenBank/DDBJ whole genome shotgun (WGS) entry which is preliminary data.</text>
</comment>
<protein>
    <recommendedName>
        <fullName evidence="6">Anaphase-promoting complex subunit 4 WD40 domain-containing protein</fullName>
    </recommendedName>
</protein>
<dbReference type="InterPro" id="IPR019775">
    <property type="entry name" value="WD40_repeat_CS"/>
</dbReference>
<dbReference type="Gene3D" id="2.130.10.10">
    <property type="entry name" value="YVTN repeat-like/Quinoprotein amine dehydrogenase"/>
    <property type="match status" value="1"/>
</dbReference>
<dbReference type="InterPro" id="IPR015943">
    <property type="entry name" value="WD40/YVTN_repeat-like_dom_sf"/>
</dbReference>
<evidence type="ECO:0000256" key="1">
    <source>
        <dbReference type="ARBA" id="ARBA00022574"/>
    </source>
</evidence>
<dbReference type="InterPro" id="IPR036322">
    <property type="entry name" value="WD40_repeat_dom_sf"/>
</dbReference>
<dbReference type="SUPFAM" id="SSF50978">
    <property type="entry name" value="WD40 repeat-like"/>
    <property type="match status" value="1"/>
</dbReference>
<organism evidence="4 5">
    <name type="scientific">Turnera subulata</name>
    <dbReference type="NCBI Taxonomy" id="218843"/>
    <lineage>
        <taxon>Eukaryota</taxon>
        <taxon>Viridiplantae</taxon>
        <taxon>Streptophyta</taxon>
        <taxon>Embryophyta</taxon>
        <taxon>Tracheophyta</taxon>
        <taxon>Spermatophyta</taxon>
        <taxon>Magnoliopsida</taxon>
        <taxon>eudicotyledons</taxon>
        <taxon>Gunneridae</taxon>
        <taxon>Pentapetalae</taxon>
        <taxon>rosids</taxon>
        <taxon>fabids</taxon>
        <taxon>Malpighiales</taxon>
        <taxon>Passifloraceae</taxon>
        <taxon>Turnera</taxon>
    </lineage>
</organism>
<dbReference type="Pfam" id="PF00400">
    <property type="entry name" value="WD40"/>
    <property type="match status" value="2"/>
</dbReference>
<dbReference type="PANTHER" id="PTHR44489:SF14">
    <property type="entry name" value="ZINC FINGER CCCH DOMAIN-CONTAINING PROTEIN 59-RELATED"/>
    <property type="match status" value="1"/>
</dbReference>
<dbReference type="InterPro" id="IPR001680">
    <property type="entry name" value="WD40_rpt"/>
</dbReference>
<keyword evidence="2" id="KW-0677">Repeat</keyword>
<evidence type="ECO:0000256" key="3">
    <source>
        <dbReference type="PROSITE-ProRule" id="PRU00221"/>
    </source>
</evidence>
<reference evidence="4" key="2">
    <citation type="journal article" date="2023" name="Plants (Basel)">
        <title>Annotation of the Turnera subulata (Passifloraceae) Draft Genome Reveals the S-Locus Evolved after the Divergence of Turneroideae from Passifloroideae in a Stepwise Manner.</title>
        <authorList>
            <person name="Henning P.M."/>
            <person name="Roalson E.H."/>
            <person name="Mir W."/>
            <person name="McCubbin A.G."/>
            <person name="Shore J.S."/>
        </authorList>
    </citation>
    <scope>NUCLEOTIDE SEQUENCE</scope>
    <source>
        <strain evidence="4">F60SS</strain>
    </source>
</reference>
<gene>
    <name evidence="4" type="ORF">Tsubulata_021498</name>
</gene>
<dbReference type="PANTHER" id="PTHR44489">
    <property type="match status" value="1"/>
</dbReference>
<evidence type="ECO:0000256" key="2">
    <source>
        <dbReference type="ARBA" id="ARBA00022737"/>
    </source>
</evidence>
<evidence type="ECO:0000313" key="5">
    <source>
        <dbReference type="Proteomes" id="UP001141552"/>
    </source>
</evidence>